<comment type="cofactor">
    <cofactor evidence="6">
        <name>Zn(2+)</name>
        <dbReference type="ChEBI" id="CHEBI:29105"/>
    </cofactor>
    <text evidence="6">Binds 1 zinc ion per subunit.</text>
</comment>
<reference evidence="9" key="1">
    <citation type="submission" date="2023-07" db="EMBL/GenBank/DDBJ databases">
        <title>Genome content predicts the carbon catabolic preferences of heterotrophic bacteria.</title>
        <authorList>
            <person name="Gralka M."/>
        </authorList>
    </citation>
    <scope>NUCLEOTIDE SEQUENCE</scope>
    <source>
        <strain evidence="9">C2R13</strain>
    </source>
</reference>
<keyword evidence="1 7" id="KW-0489">Methyltransferase</keyword>
<sequence>MPADATRNPLSAITARQPFMIVDGALATELERAGFDLNDSLWSAKVLADDPQAIVDVHRAYFEAGADVATTASYQATLEGLMARSLSETQASALIQRSVTLAAQARSDYLAAHPERLDCPPLVAASVGPYGAWLADGSEYRGGYALDRAGLRDFHRARLATLLDAKPDVLAVETLPCAEEALAVCDLLRDDFPTARAWVAFSARNATELSDGTPIRDAVRAIADCEQVVAIGVNCTALEHIESLVREIRGETDKDIVIYPNSGEVYDPVTKTWSAACAVSDADDHGYDHGSEHGYDHDHDLAGWTPRWLAAGATAIGGCCRTGPDDIRALADLRKALS</sequence>
<gene>
    <name evidence="9" type="primary">mmuM</name>
    <name evidence="9" type="ORF">Q4535_00270</name>
</gene>
<name>A0AAP4TVQ2_9GAMM</name>
<dbReference type="FunFam" id="3.20.20.330:FF:000002">
    <property type="entry name" value="Homocysteine S-methyltransferase"/>
    <property type="match status" value="1"/>
</dbReference>
<dbReference type="GO" id="GO:0032259">
    <property type="term" value="P:methylation"/>
    <property type="evidence" value="ECO:0007669"/>
    <property type="project" value="UniProtKB-KW"/>
</dbReference>
<evidence type="ECO:0000256" key="3">
    <source>
        <dbReference type="ARBA" id="ARBA00022723"/>
    </source>
</evidence>
<dbReference type="PROSITE" id="PS50970">
    <property type="entry name" value="HCY"/>
    <property type="match status" value="1"/>
</dbReference>
<evidence type="ECO:0000313" key="9">
    <source>
        <dbReference type="EMBL" id="MDO6670540.1"/>
    </source>
</evidence>
<evidence type="ECO:0000256" key="2">
    <source>
        <dbReference type="ARBA" id="ARBA00022679"/>
    </source>
</evidence>
<organism evidence="9 10">
    <name type="scientific">Cobetia amphilecti</name>
    <dbReference type="NCBI Taxonomy" id="1055104"/>
    <lineage>
        <taxon>Bacteria</taxon>
        <taxon>Pseudomonadati</taxon>
        <taxon>Pseudomonadota</taxon>
        <taxon>Gammaproteobacteria</taxon>
        <taxon>Oceanospirillales</taxon>
        <taxon>Halomonadaceae</taxon>
        <taxon>Cobetia</taxon>
    </lineage>
</organism>
<dbReference type="NCBIfam" id="NF007020">
    <property type="entry name" value="PRK09485.1"/>
    <property type="match status" value="1"/>
</dbReference>
<evidence type="ECO:0000256" key="6">
    <source>
        <dbReference type="PIRSR" id="PIRSR037505-2"/>
    </source>
</evidence>
<dbReference type="GO" id="GO:0008270">
    <property type="term" value="F:zinc ion binding"/>
    <property type="evidence" value="ECO:0007669"/>
    <property type="project" value="InterPro"/>
</dbReference>
<keyword evidence="3 6" id="KW-0479">Metal-binding</keyword>
<evidence type="ECO:0000259" key="8">
    <source>
        <dbReference type="PROSITE" id="PS50970"/>
    </source>
</evidence>
<keyword evidence="4 6" id="KW-0862">Zinc</keyword>
<evidence type="ECO:0000256" key="4">
    <source>
        <dbReference type="ARBA" id="ARBA00022833"/>
    </source>
</evidence>
<comment type="caution">
    <text evidence="9">The sequence shown here is derived from an EMBL/GenBank/DDBJ whole genome shotgun (WGS) entry which is preliminary data.</text>
</comment>
<evidence type="ECO:0000256" key="7">
    <source>
        <dbReference type="PROSITE-ProRule" id="PRU00333"/>
    </source>
</evidence>
<evidence type="ECO:0000313" key="10">
    <source>
        <dbReference type="Proteomes" id="UP001170481"/>
    </source>
</evidence>
<dbReference type="EMBL" id="JAUORK010000001">
    <property type="protein sequence ID" value="MDO6670540.1"/>
    <property type="molecule type" value="Genomic_DNA"/>
</dbReference>
<dbReference type="PANTHER" id="PTHR46015">
    <property type="entry name" value="ZGC:172121"/>
    <property type="match status" value="1"/>
</dbReference>
<feature type="binding site" evidence="6 7">
    <location>
        <position position="235"/>
    </location>
    <ligand>
        <name>Zn(2+)</name>
        <dbReference type="ChEBI" id="CHEBI:29105"/>
    </ligand>
</feature>
<feature type="binding site" evidence="6 7">
    <location>
        <position position="320"/>
    </location>
    <ligand>
        <name>Zn(2+)</name>
        <dbReference type="ChEBI" id="CHEBI:29105"/>
    </ligand>
</feature>
<proteinExistence type="predicted"/>
<dbReference type="PANTHER" id="PTHR46015:SF1">
    <property type="entry name" value="HOMOCYSTEINE S-METHYLTRANSFERASE-LIKE ISOFORM 1"/>
    <property type="match status" value="1"/>
</dbReference>
<dbReference type="PIRSF" id="PIRSF037505">
    <property type="entry name" value="Betaine_HMT"/>
    <property type="match status" value="1"/>
</dbReference>
<dbReference type="SUPFAM" id="SSF82282">
    <property type="entry name" value="Homocysteine S-methyltransferase"/>
    <property type="match status" value="1"/>
</dbReference>
<dbReference type="Gene3D" id="3.20.20.330">
    <property type="entry name" value="Homocysteine-binding-like domain"/>
    <property type="match status" value="1"/>
</dbReference>
<dbReference type="InterPro" id="IPR003726">
    <property type="entry name" value="HCY_dom"/>
</dbReference>
<dbReference type="Pfam" id="PF02574">
    <property type="entry name" value="S-methyl_trans"/>
    <property type="match status" value="1"/>
</dbReference>
<dbReference type="GO" id="GO:0009086">
    <property type="term" value="P:methionine biosynthetic process"/>
    <property type="evidence" value="ECO:0007669"/>
    <property type="project" value="InterPro"/>
</dbReference>
<evidence type="ECO:0000256" key="5">
    <source>
        <dbReference type="ARBA" id="ARBA00076752"/>
    </source>
</evidence>
<dbReference type="RefSeq" id="WP_303592365.1">
    <property type="nucleotide sequence ID" value="NZ_JAUORK010000001.1"/>
</dbReference>
<protein>
    <recommendedName>
        <fullName evidence="5">S-methylmethionine:homocysteine methyltransferase</fullName>
    </recommendedName>
</protein>
<feature type="binding site" evidence="6 7">
    <location>
        <position position="319"/>
    </location>
    <ligand>
        <name>Zn(2+)</name>
        <dbReference type="ChEBI" id="CHEBI:29105"/>
    </ligand>
</feature>
<accession>A0AAP4TVQ2</accession>
<dbReference type="GO" id="GO:0008898">
    <property type="term" value="F:S-adenosylmethionine-homocysteine S-methyltransferase activity"/>
    <property type="evidence" value="ECO:0007669"/>
    <property type="project" value="TreeGrafter"/>
</dbReference>
<dbReference type="AlphaFoldDB" id="A0AAP4TVQ2"/>
<feature type="domain" description="Hcy-binding" evidence="8">
    <location>
        <begin position="8"/>
        <end position="334"/>
    </location>
</feature>
<dbReference type="InterPro" id="IPR051486">
    <property type="entry name" value="Hcy_S-methyltransferase"/>
</dbReference>
<dbReference type="GO" id="GO:0033528">
    <property type="term" value="P:S-methylmethionine cycle"/>
    <property type="evidence" value="ECO:0007669"/>
    <property type="project" value="TreeGrafter"/>
</dbReference>
<dbReference type="InterPro" id="IPR036589">
    <property type="entry name" value="HCY_dom_sf"/>
</dbReference>
<dbReference type="InterPro" id="IPR017226">
    <property type="entry name" value="BHMT-like"/>
</dbReference>
<dbReference type="Proteomes" id="UP001170481">
    <property type="component" value="Unassembled WGS sequence"/>
</dbReference>
<keyword evidence="2 7" id="KW-0808">Transferase</keyword>
<evidence type="ECO:0000256" key="1">
    <source>
        <dbReference type="ARBA" id="ARBA00022603"/>
    </source>
</evidence>